<evidence type="ECO:0000256" key="5">
    <source>
        <dbReference type="ARBA" id="ARBA00022645"/>
    </source>
</evidence>
<dbReference type="PANTHER" id="PTHR21581:SF33">
    <property type="entry name" value="D-ALANYL-D-ALANINE CARBOXYPEPTIDASE DACB"/>
    <property type="match status" value="1"/>
</dbReference>
<dbReference type="PRINTS" id="PR00725">
    <property type="entry name" value="DADACBPTASE1"/>
</dbReference>
<evidence type="ECO:0000256" key="6">
    <source>
        <dbReference type="ARBA" id="ARBA00022670"/>
    </source>
</evidence>
<dbReference type="GO" id="GO:0009252">
    <property type="term" value="P:peptidoglycan biosynthetic process"/>
    <property type="evidence" value="ECO:0007669"/>
    <property type="project" value="UniProtKB-KW"/>
</dbReference>
<dbReference type="Proteomes" id="UP000824049">
    <property type="component" value="Unassembled WGS sequence"/>
</dbReference>
<sequence length="383" mass="42303">MKKYISLLCLFLLFILSPYHTIKTRAAEIPSELYAKAAILMDGTNQRVLFGKEEKTELPMASTTKIMTCLYTLEHGNLSDVVTFSERAASAPKVHLGAKAGSRFLLSDLLYALMLESYNDAAIAIAEHLGGSVEAFCQAMTEEARSYGCYQTSFETPNGLDSDNHYTTCYDLAILTCHALNNKDFRSIIQESSYTIKEITGGQIYSLSNKDAFLTSYPGAIGVKTGFTNGAGYCFVGAVETDDRLLISVVLGSGWPPNRSYKWKDTRKLMDYGIENFENVTISLGDDIPGQLPVDHGQAQVCDISQPGTVTLLLNPEEEKAVCTADLFPSLNAPVREGDSVGTVTMSINGEIYRKYPVKAAADTERINYRWCLDRLLEKYFYG</sequence>
<reference evidence="17" key="2">
    <citation type="submission" date="2021-04" db="EMBL/GenBank/DDBJ databases">
        <authorList>
            <person name="Gilroy R."/>
        </authorList>
    </citation>
    <scope>NUCLEOTIDE SEQUENCE</scope>
    <source>
        <strain evidence="17">CHK179-28034</strain>
    </source>
</reference>
<evidence type="ECO:0000256" key="12">
    <source>
        <dbReference type="ARBA" id="ARBA00034000"/>
    </source>
</evidence>
<dbReference type="EC" id="3.4.16.4" evidence="4"/>
<dbReference type="GO" id="GO:0009002">
    <property type="term" value="F:serine-type D-Ala-D-Ala carboxypeptidase activity"/>
    <property type="evidence" value="ECO:0007669"/>
    <property type="project" value="UniProtKB-EC"/>
</dbReference>
<protein>
    <recommendedName>
        <fullName evidence="4">serine-type D-Ala-D-Ala carboxypeptidase</fullName>
        <ecNumber evidence="4">3.4.16.4</ecNumber>
    </recommendedName>
</protein>
<evidence type="ECO:0000256" key="11">
    <source>
        <dbReference type="ARBA" id="ARBA00023316"/>
    </source>
</evidence>
<evidence type="ECO:0000256" key="3">
    <source>
        <dbReference type="ARBA" id="ARBA00007164"/>
    </source>
</evidence>
<comment type="pathway">
    <text evidence="2">Cell wall biogenesis; peptidoglycan biosynthesis.</text>
</comment>
<dbReference type="SUPFAM" id="SSF69189">
    <property type="entry name" value="Penicillin-binding protein associated domain"/>
    <property type="match status" value="1"/>
</dbReference>
<evidence type="ECO:0000256" key="14">
    <source>
        <dbReference type="PIRSR" id="PIRSR618044-2"/>
    </source>
</evidence>
<comment type="catalytic activity">
    <reaction evidence="12">
        <text>Preferential cleavage: (Ac)2-L-Lys-D-Ala-|-D-Ala. Also transpeptidation of peptidyl-alanyl moieties that are N-acyl substituents of D-alanine.</text>
        <dbReference type="EC" id="3.4.16.4"/>
    </reaction>
</comment>
<evidence type="ECO:0000256" key="4">
    <source>
        <dbReference type="ARBA" id="ARBA00012448"/>
    </source>
</evidence>
<organism evidence="17 18">
    <name type="scientific">Candidatus Anaerobutyricum stercoris</name>
    <dbReference type="NCBI Taxonomy" id="2838457"/>
    <lineage>
        <taxon>Bacteria</taxon>
        <taxon>Bacillati</taxon>
        <taxon>Bacillota</taxon>
        <taxon>Clostridia</taxon>
        <taxon>Lachnospirales</taxon>
        <taxon>Lachnospiraceae</taxon>
        <taxon>Anaerobutyricum</taxon>
    </lineage>
</organism>
<keyword evidence="7" id="KW-0732">Signal</keyword>
<dbReference type="PANTHER" id="PTHR21581">
    <property type="entry name" value="D-ALANYL-D-ALANINE CARBOXYPEPTIDASE"/>
    <property type="match status" value="1"/>
</dbReference>
<feature type="active site" evidence="13">
    <location>
        <position position="117"/>
    </location>
</feature>
<evidence type="ECO:0000256" key="15">
    <source>
        <dbReference type="RuleBase" id="RU004016"/>
    </source>
</evidence>
<name>A0A9D2J8C7_9FIRM</name>
<dbReference type="Pfam" id="PF07943">
    <property type="entry name" value="PBP5_C"/>
    <property type="match status" value="1"/>
</dbReference>
<dbReference type="InterPro" id="IPR018044">
    <property type="entry name" value="Peptidase_S11"/>
</dbReference>
<dbReference type="SUPFAM" id="SSF56601">
    <property type="entry name" value="beta-lactamase/transpeptidase-like"/>
    <property type="match status" value="1"/>
</dbReference>
<comment type="similarity">
    <text evidence="3 15">Belongs to the peptidase S11 family.</text>
</comment>
<dbReference type="InterPro" id="IPR001967">
    <property type="entry name" value="Peptidase_S11_N"/>
</dbReference>
<feature type="binding site" evidence="14">
    <location>
        <position position="224"/>
    </location>
    <ligand>
        <name>substrate</name>
    </ligand>
</feature>
<proteinExistence type="inferred from homology"/>
<feature type="domain" description="Peptidase S11 D-Ala-D-Ala carboxypeptidase A C-terminal" evidence="16">
    <location>
        <begin position="277"/>
        <end position="366"/>
    </location>
</feature>
<dbReference type="InterPro" id="IPR012907">
    <property type="entry name" value="Peptidase_S11_C"/>
</dbReference>
<feature type="active site" description="Proton acceptor" evidence="13">
    <location>
        <position position="65"/>
    </location>
</feature>
<evidence type="ECO:0000259" key="16">
    <source>
        <dbReference type="SMART" id="SM00936"/>
    </source>
</evidence>
<keyword evidence="9" id="KW-0133">Cell shape</keyword>
<evidence type="ECO:0000256" key="8">
    <source>
        <dbReference type="ARBA" id="ARBA00022801"/>
    </source>
</evidence>
<evidence type="ECO:0000313" key="18">
    <source>
        <dbReference type="Proteomes" id="UP000824049"/>
    </source>
</evidence>
<keyword evidence="10" id="KW-0573">Peptidoglycan synthesis</keyword>
<dbReference type="EMBL" id="DXBR01000098">
    <property type="protein sequence ID" value="HIZ40356.1"/>
    <property type="molecule type" value="Genomic_DNA"/>
</dbReference>
<feature type="active site" description="Acyl-ester intermediate" evidence="13">
    <location>
        <position position="62"/>
    </location>
</feature>
<evidence type="ECO:0000256" key="13">
    <source>
        <dbReference type="PIRSR" id="PIRSR618044-1"/>
    </source>
</evidence>
<dbReference type="AlphaFoldDB" id="A0A9D2J8C7"/>
<keyword evidence="11" id="KW-0961">Cell wall biogenesis/degradation</keyword>
<keyword evidence="8" id="KW-0378">Hydrolase</keyword>
<accession>A0A9D2J8C7</accession>
<evidence type="ECO:0000256" key="9">
    <source>
        <dbReference type="ARBA" id="ARBA00022960"/>
    </source>
</evidence>
<dbReference type="InterPro" id="IPR012338">
    <property type="entry name" value="Beta-lactam/transpept-like"/>
</dbReference>
<evidence type="ECO:0000313" key="17">
    <source>
        <dbReference type="EMBL" id="HIZ40356.1"/>
    </source>
</evidence>
<gene>
    <name evidence="17" type="ORF">H9968_10645</name>
</gene>
<dbReference type="SMART" id="SM00936">
    <property type="entry name" value="PBP5_C"/>
    <property type="match status" value="1"/>
</dbReference>
<evidence type="ECO:0000256" key="2">
    <source>
        <dbReference type="ARBA" id="ARBA00004752"/>
    </source>
</evidence>
<dbReference type="GO" id="GO:0006508">
    <property type="term" value="P:proteolysis"/>
    <property type="evidence" value="ECO:0007669"/>
    <property type="project" value="UniProtKB-KW"/>
</dbReference>
<comment type="caution">
    <text evidence="17">The sequence shown here is derived from an EMBL/GenBank/DDBJ whole genome shotgun (WGS) entry which is preliminary data.</text>
</comment>
<comment type="function">
    <text evidence="1">Removes C-terminal D-alanyl residues from sugar-peptide cell wall precursors.</text>
</comment>
<keyword evidence="5 17" id="KW-0121">Carboxypeptidase</keyword>
<dbReference type="InterPro" id="IPR037167">
    <property type="entry name" value="Peptidase_S11_C_sf"/>
</dbReference>
<keyword evidence="6" id="KW-0645">Protease</keyword>
<reference evidence="17" key="1">
    <citation type="journal article" date="2021" name="PeerJ">
        <title>Extensive microbial diversity within the chicken gut microbiome revealed by metagenomics and culture.</title>
        <authorList>
            <person name="Gilroy R."/>
            <person name="Ravi A."/>
            <person name="Getino M."/>
            <person name="Pursley I."/>
            <person name="Horton D.L."/>
            <person name="Alikhan N.F."/>
            <person name="Baker D."/>
            <person name="Gharbi K."/>
            <person name="Hall N."/>
            <person name="Watson M."/>
            <person name="Adriaenssens E.M."/>
            <person name="Foster-Nyarko E."/>
            <person name="Jarju S."/>
            <person name="Secka A."/>
            <person name="Antonio M."/>
            <person name="Oren A."/>
            <person name="Chaudhuri R.R."/>
            <person name="La Ragione R."/>
            <person name="Hildebrand F."/>
            <person name="Pallen M.J."/>
        </authorList>
    </citation>
    <scope>NUCLEOTIDE SEQUENCE</scope>
    <source>
        <strain evidence="17">CHK179-28034</strain>
    </source>
</reference>
<evidence type="ECO:0000256" key="10">
    <source>
        <dbReference type="ARBA" id="ARBA00022984"/>
    </source>
</evidence>
<dbReference type="GO" id="GO:0071555">
    <property type="term" value="P:cell wall organization"/>
    <property type="evidence" value="ECO:0007669"/>
    <property type="project" value="UniProtKB-KW"/>
</dbReference>
<evidence type="ECO:0000256" key="1">
    <source>
        <dbReference type="ARBA" id="ARBA00003217"/>
    </source>
</evidence>
<dbReference type="InterPro" id="IPR015956">
    <property type="entry name" value="Peniciliin-bd_prot_C_sf"/>
</dbReference>
<evidence type="ECO:0000256" key="7">
    <source>
        <dbReference type="ARBA" id="ARBA00022729"/>
    </source>
</evidence>
<dbReference type="Gene3D" id="2.60.410.10">
    <property type="entry name" value="D-Ala-D-Ala carboxypeptidase, C-terminal domain"/>
    <property type="match status" value="1"/>
</dbReference>
<dbReference type="GO" id="GO:0008360">
    <property type="term" value="P:regulation of cell shape"/>
    <property type="evidence" value="ECO:0007669"/>
    <property type="project" value="UniProtKB-KW"/>
</dbReference>
<dbReference type="Gene3D" id="3.40.710.10">
    <property type="entry name" value="DD-peptidase/beta-lactamase superfamily"/>
    <property type="match status" value="1"/>
</dbReference>
<dbReference type="Pfam" id="PF00768">
    <property type="entry name" value="Peptidase_S11"/>
    <property type="match status" value="1"/>
</dbReference>